<dbReference type="AlphaFoldDB" id="A0A7J0H9J3"/>
<dbReference type="Proteomes" id="UP000585474">
    <property type="component" value="Unassembled WGS sequence"/>
</dbReference>
<comment type="caution">
    <text evidence="1">The sequence shown here is derived from an EMBL/GenBank/DDBJ whole genome shotgun (WGS) entry which is preliminary data.</text>
</comment>
<dbReference type="EMBL" id="BJWL01000028">
    <property type="protein sequence ID" value="GFZ19621.1"/>
    <property type="molecule type" value="Genomic_DNA"/>
</dbReference>
<protein>
    <submittedName>
        <fullName evidence="1">Non-specific phospholipase C1</fullName>
    </submittedName>
</protein>
<accession>A0A7J0H9J3</accession>
<keyword evidence="2" id="KW-1185">Reference proteome</keyword>
<proteinExistence type="predicted"/>
<name>A0A7J0H9J3_9ERIC</name>
<reference evidence="1 2" key="1">
    <citation type="submission" date="2019-07" db="EMBL/GenBank/DDBJ databases">
        <title>De Novo Assembly of kiwifruit Actinidia rufa.</title>
        <authorList>
            <person name="Sugita-Konishi S."/>
            <person name="Sato K."/>
            <person name="Mori E."/>
            <person name="Abe Y."/>
            <person name="Kisaki G."/>
            <person name="Hamano K."/>
            <person name="Suezawa K."/>
            <person name="Otani M."/>
            <person name="Fukuda T."/>
            <person name="Manabe T."/>
            <person name="Gomi K."/>
            <person name="Tabuchi M."/>
            <person name="Akimitsu K."/>
            <person name="Kataoka I."/>
        </authorList>
    </citation>
    <scope>NUCLEOTIDE SEQUENCE [LARGE SCALE GENOMIC DNA]</scope>
    <source>
        <strain evidence="2">cv. Fuchu</strain>
    </source>
</reference>
<gene>
    <name evidence="1" type="ORF">Acr_28g0003260</name>
</gene>
<sequence>MPSTSILFACWTSPLIGGGSENESFDQNICSWIECGPGPSRQRRRRRRRRFAGSTVGGVDLVRFFAGKAVYFGSGSLQPAENVVERAVLHDKED</sequence>
<organism evidence="1 2">
    <name type="scientific">Actinidia rufa</name>
    <dbReference type="NCBI Taxonomy" id="165716"/>
    <lineage>
        <taxon>Eukaryota</taxon>
        <taxon>Viridiplantae</taxon>
        <taxon>Streptophyta</taxon>
        <taxon>Embryophyta</taxon>
        <taxon>Tracheophyta</taxon>
        <taxon>Spermatophyta</taxon>
        <taxon>Magnoliopsida</taxon>
        <taxon>eudicotyledons</taxon>
        <taxon>Gunneridae</taxon>
        <taxon>Pentapetalae</taxon>
        <taxon>asterids</taxon>
        <taxon>Ericales</taxon>
        <taxon>Actinidiaceae</taxon>
        <taxon>Actinidia</taxon>
    </lineage>
</organism>
<evidence type="ECO:0000313" key="1">
    <source>
        <dbReference type="EMBL" id="GFZ19621.1"/>
    </source>
</evidence>
<evidence type="ECO:0000313" key="2">
    <source>
        <dbReference type="Proteomes" id="UP000585474"/>
    </source>
</evidence>